<feature type="domain" description="Ketopantoate reductase N-terminal" evidence="1">
    <location>
        <begin position="4"/>
        <end position="107"/>
    </location>
</feature>
<evidence type="ECO:0000259" key="1">
    <source>
        <dbReference type="Pfam" id="PF02558"/>
    </source>
</evidence>
<dbReference type="Gene3D" id="3.40.50.720">
    <property type="entry name" value="NAD(P)-binding Rossmann-like Domain"/>
    <property type="match status" value="1"/>
</dbReference>
<sequence length="327" mass="33756">MRNVCVVGAGAVGGVIGARLALAGLPVSALARNDTLASLRTHGWLLSSRDGGPQAAPVAGATDDAAALGPQDVVILAVKAHHLPALAPALVPLLTPETVLVPALNGVPWWFFHDFGGPLAGTGLDAVDPGGVVSKALPPEQVIGCVVYLAARTLRPGHAVHTAGDELIIGEPSGVASPRAAAVATLLRRGGFTVTVSESIQRDVWYKLWGNMTMNPISALTGATADRILDDALVNTFVQRVMTEAAEIGVRIGCPISQSIAERTEATRRLGAFKTSMLQDAEAGRSIELDALVTAVREIGALTGAPTPHLDALLGLARLAARERGLY</sequence>
<dbReference type="Pfam" id="PF08546">
    <property type="entry name" value="ApbA_C"/>
    <property type="match status" value="1"/>
</dbReference>
<dbReference type="Proteomes" id="UP000319927">
    <property type="component" value="Unassembled WGS sequence"/>
</dbReference>
<dbReference type="FunFam" id="1.10.1040.10:FF:000017">
    <property type="entry name" value="2-dehydropantoate 2-reductase"/>
    <property type="match status" value="1"/>
</dbReference>
<dbReference type="NCBIfam" id="NF005089">
    <property type="entry name" value="PRK06522.1-4"/>
    <property type="match status" value="1"/>
</dbReference>
<dbReference type="InterPro" id="IPR013328">
    <property type="entry name" value="6PGD_dom2"/>
</dbReference>
<dbReference type="InterPro" id="IPR008927">
    <property type="entry name" value="6-PGluconate_DH-like_C_sf"/>
</dbReference>
<feature type="domain" description="Ketopantoate reductase C-terminal" evidence="2">
    <location>
        <begin position="200"/>
        <end position="318"/>
    </location>
</feature>
<dbReference type="Pfam" id="PF02558">
    <property type="entry name" value="ApbA"/>
    <property type="match status" value="1"/>
</dbReference>
<evidence type="ECO:0000313" key="4">
    <source>
        <dbReference type="Proteomes" id="UP000319927"/>
    </source>
</evidence>
<gene>
    <name evidence="3" type="ORF">FHX75_11256</name>
</gene>
<dbReference type="PANTHER" id="PTHR21708:SF45">
    <property type="entry name" value="2-DEHYDROPANTOATE 2-REDUCTASE"/>
    <property type="match status" value="1"/>
</dbReference>
<name>A0A561WTE0_9ACTN</name>
<dbReference type="InterPro" id="IPR036291">
    <property type="entry name" value="NAD(P)-bd_dom_sf"/>
</dbReference>
<comment type="caution">
    <text evidence="3">The sequence shown here is derived from an EMBL/GenBank/DDBJ whole genome shotgun (WGS) entry which is preliminary data.</text>
</comment>
<dbReference type="AlphaFoldDB" id="A0A561WTE0"/>
<dbReference type="PANTHER" id="PTHR21708">
    <property type="entry name" value="PROBABLE 2-DEHYDROPANTOATE 2-REDUCTASE"/>
    <property type="match status" value="1"/>
</dbReference>
<dbReference type="InterPro" id="IPR051402">
    <property type="entry name" value="KPR-Related"/>
</dbReference>
<organism evidence="3 4">
    <name type="scientific">Micromonospora palomenae</name>
    <dbReference type="NCBI Taxonomy" id="1461247"/>
    <lineage>
        <taxon>Bacteria</taxon>
        <taxon>Bacillati</taxon>
        <taxon>Actinomycetota</taxon>
        <taxon>Actinomycetes</taxon>
        <taxon>Micromonosporales</taxon>
        <taxon>Micromonosporaceae</taxon>
        <taxon>Micromonospora</taxon>
    </lineage>
</organism>
<dbReference type="GO" id="GO:0005737">
    <property type="term" value="C:cytoplasm"/>
    <property type="evidence" value="ECO:0007669"/>
    <property type="project" value="TreeGrafter"/>
</dbReference>
<dbReference type="RefSeq" id="WP_211364284.1">
    <property type="nucleotide sequence ID" value="NZ_VIXA01000001.1"/>
</dbReference>
<dbReference type="InterPro" id="IPR013332">
    <property type="entry name" value="KPR_N"/>
</dbReference>
<accession>A0A561WTE0</accession>
<proteinExistence type="predicted"/>
<keyword evidence="4" id="KW-1185">Reference proteome</keyword>
<dbReference type="InterPro" id="IPR013752">
    <property type="entry name" value="KPA_reductase"/>
</dbReference>
<reference evidence="3 4" key="1">
    <citation type="submission" date="2019-06" db="EMBL/GenBank/DDBJ databases">
        <title>Sequencing the genomes of 1000 actinobacteria strains.</title>
        <authorList>
            <person name="Klenk H.-P."/>
        </authorList>
    </citation>
    <scope>NUCLEOTIDE SEQUENCE [LARGE SCALE GENOMIC DNA]</scope>
    <source>
        <strain evidence="3 4">DSM 102131</strain>
    </source>
</reference>
<dbReference type="EMBL" id="VIXA01000001">
    <property type="protein sequence ID" value="TWG27121.1"/>
    <property type="molecule type" value="Genomic_DNA"/>
</dbReference>
<dbReference type="SUPFAM" id="SSF48179">
    <property type="entry name" value="6-phosphogluconate dehydrogenase C-terminal domain-like"/>
    <property type="match status" value="1"/>
</dbReference>
<evidence type="ECO:0000259" key="2">
    <source>
        <dbReference type="Pfam" id="PF08546"/>
    </source>
</evidence>
<evidence type="ECO:0000313" key="3">
    <source>
        <dbReference type="EMBL" id="TWG27121.1"/>
    </source>
</evidence>
<protein>
    <submittedName>
        <fullName evidence="3">Ketopantoate reductase</fullName>
    </submittedName>
</protein>
<dbReference type="SUPFAM" id="SSF51735">
    <property type="entry name" value="NAD(P)-binding Rossmann-fold domains"/>
    <property type="match status" value="1"/>
</dbReference>
<dbReference type="Gene3D" id="1.10.1040.10">
    <property type="entry name" value="N-(1-d-carboxylethyl)-l-norvaline Dehydrogenase, domain 2"/>
    <property type="match status" value="1"/>
</dbReference>